<reference evidence="3 4" key="1">
    <citation type="submission" date="2018-12" db="EMBL/GenBank/DDBJ databases">
        <authorList>
            <consortium name="Pathogen Informatics"/>
        </authorList>
    </citation>
    <scope>NUCLEOTIDE SEQUENCE [LARGE SCALE GENOMIC DNA]</scope>
    <source>
        <strain evidence="3 4">NCTC13354</strain>
    </source>
</reference>
<evidence type="ECO:0000259" key="2">
    <source>
        <dbReference type="PROSITE" id="PS50846"/>
    </source>
</evidence>
<gene>
    <name evidence="3" type="primary">merA</name>
    <name evidence="3" type="ORF">NCTC13354_01169</name>
</gene>
<accession>A0A448PEY3</accession>
<dbReference type="EMBL" id="LR134476">
    <property type="protein sequence ID" value="VEI13454.1"/>
    <property type="molecule type" value="Genomic_DNA"/>
</dbReference>
<organism evidence="3 4">
    <name type="scientific">Trueperella bialowiezensis</name>
    <dbReference type="NCBI Taxonomy" id="312285"/>
    <lineage>
        <taxon>Bacteria</taxon>
        <taxon>Bacillati</taxon>
        <taxon>Actinomycetota</taxon>
        <taxon>Actinomycetes</taxon>
        <taxon>Actinomycetales</taxon>
        <taxon>Actinomycetaceae</taxon>
        <taxon>Trueperella</taxon>
    </lineage>
</organism>
<dbReference type="InterPro" id="IPR036163">
    <property type="entry name" value="HMA_dom_sf"/>
</dbReference>
<dbReference type="Gene3D" id="3.30.70.100">
    <property type="match status" value="1"/>
</dbReference>
<dbReference type="InterPro" id="IPR017969">
    <property type="entry name" value="Heavy-metal-associated_CS"/>
</dbReference>
<keyword evidence="4" id="KW-1185">Reference proteome</keyword>
<dbReference type="SUPFAM" id="SSF55008">
    <property type="entry name" value="HMA, heavy metal-associated domain"/>
    <property type="match status" value="1"/>
</dbReference>
<evidence type="ECO:0000313" key="4">
    <source>
        <dbReference type="Proteomes" id="UP000269542"/>
    </source>
</evidence>
<dbReference type="KEGG" id="tbw:NCTC13354_01169"/>
<protein>
    <submittedName>
        <fullName evidence="3">Mercuric reductase</fullName>
        <ecNumber evidence="3">1.16.1.1</ecNumber>
    </submittedName>
</protein>
<dbReference type="OrthoDB" id="9813965at2"/>
<dbReference type="PROSITE" id="PS01047">
    <property type="entry name" value="HMA_1"/>
    <property type="match status" value="1"/>
</dbReference>
<dbReference type="PROSITE" id="PS50846">
    <property type="entry name" value="HMA_2"/>
    <property type="match status" value="1"/>
</dbReference>
<dbReference type="InterPro" id="IPR006121">
    <property type="entry name" value="HMA_dom"/>
</dbReference>
<dbReference type="CDD" id="cd00371">
    <property type="entry name" value="HMA"/>
    <property type="match status" value="1"/>
</dbReference>
<dbReference type="GO" id="GO:0016152">
    <property type="term" value="F:mercury (II) reductase (NADP+) activity"/>
    <property type="evidence" value="ECO:0007669"/>
    <property type="project" value="UniProtKB-EC"/>
</dbReference>
<feature type="domain" description="HMA" evidence="2">
    <location>
        <begin position="1"/>
        <end position="66"/>
    </location>
</feature>
<dbReference type="Proteomes" id="UP000269542">
    <property type="component" value="Chromosome"/>
</dbReference>
<dbReference type="GO" id="GO:0046872">
    <property type="term" value="F:metal ion binding"/>
    <property type="evidence" value="ECO:0007669"/>
    <property type="project" value="UniProtKB-KW"/>
</dbReference>
<keyword evidence="3" id="KW-0560">Oxidoreductase</keyword>
<evidence type="ECO:0000256" key="1">
    <source>
        <dbReference type="ARBA" id="ARBA00022723"/>
    </source>
</evidence>
<dbReference type="Pfam" id="PF00403">
    <property type="entry name" value="HMA"/>
    <property type="match status" value="1"/>
</dbReference>
<dbReference type="AlphaFoldDB" id="A0A448PEY3"/>
<dbReference type="EC" id="1.16.1.1" evidence="3"/>
<proteinExistence type="predicted"/>
<sequence>MIKIYVDGMTCNNCVSHVTEELTAISGIDEVIVTLDADGTSTVEVVGEATDDQLREAIDEAGYDLVRIER</sequence>
<name>A0A448PEY3_9ACTO</name>
<keyword evidence="1" id="KW-0479">Metal-binding</keyword>
<evidence type="ECO:0000313" key="3">
    <source>
        <dbReference type="EMBL" id="VEI13454.1"/>
    </source>
</evidence>